<organism evidence="2 3">
    <name type="scientific">Rhizobium leguminosarum bv. viciae</name>
    <dbReference type="NCBI Taxonomy" id="387"/>
    <lineage>
        <taxon>Bacteria</taxon>
        <taxon>Pseudomonadati</taxon>
        <taxon>Pseudomonadota</taxon>
        <taxon>Alphaproteobacteria</taxon>
        <taxon>Hyphomicrobiales</taxon>
        <taxon>Rhizobiaceae</taxon>
        <taxon>Rhizobium/Agrobacterium group</taxon>
        <taxon>Rhizobium</taxon>
    </lineage>
</organism>
<dbReference type="EMBL" id="SJLU01000001">
    <property type="protein sequence ID" value="TBX97946.1"/>
    <property type="molecule type" value="Genomic_DNA"/>
</dbReference>
<dbReference type="Pfam" id="PF08840">
    <property type="entry name" value="BAAT_C"/>
    <property type="match status" value="1"/>
</dbReference>
<evidence type="ECO:0000313" key="2">
    <source>
        <dbReference type="EMBL" id="TBX97946.1"/>
    </source>
</evidence>
<proteinExistence type="predicted"/>
<gene>
    <name evidence="2" type="ORF">E0H31_03315</name>
</gene>
<dbReference type="PANTHER" id="PTHR10824:SF4">
    <property type="entry name" value="ACYL-COENZYME A THIOESTERASE 1-LIKE"/>
    <property type="match status" value="1"/>
</dbReference>
<protein>
    <submittedName>
        <fullName evidence="2">Acyl-CoA thioesterase</fullName>
    </submittedName>
</protein>
<reference evidence="2 3" key="1">
    <citation type="submission" date="2019-02" db="EMBL/GenBank/DDBJ databases">
        <title>The competitiveness to form nodules shapes the capacities of Rhizobium leguminosarum sv viciae communities to promote symbiosis with specific hosts.</title>
        <authorList>
            <person name="Boivin S."/>
            <person name="Lepetit M."/>
        </authorList>
    </citation>
    <scope>NUCLEOTIDE SEQUENCE [LARGE SCALE GENOMIC DNA]</scope>
    <source>
        <strain evidence="2 3">SPF4F3</strain>
    </source>
</reference>
<feature type="domain" description="BAAT/Acyl-CoA thioester hydrolase C-terminal" evidence="1">
    <location>
        <begin position="79"/>
        <end position="286"/>
    </location>
</feature>
<dbReference type="SUPFAM" id="SSF53474">
    <property type="entry name" value="alpha/beta-Hydrolases"/>
    <property type="match status" value="1"/>
</dbReference>
<dbReference type="Gene3D" id="3.40.50.1820">
    <property type="entry name" value="alpha/beta hydrolase"/>
    <property type="match status" value="1"/>
</dbReference>
<sequence length="288" mass="30979">MPPGRRSLVLDAGYQRLPPPLQGEIFRAKPDTGTGVVVLGGSSGRVDVARARLFASQGATVIALRWFGGEGQVPGICEVPLETFFAATDYLIELGCKRIALVGTSKGAEAALLTAVYDPRISAVVAMSPSSVVWGNIGPGLDGISWPERSSWKLRGTPLPFVSSDPEWVREYRDGLIAYRDLFERCLDIHESEIDAAAIPLEKTNAEILLVAGCDDALWPSDKFAVSLVRRRAASGLLTQLVLGEDAGHRILLPGETTPRSSLRAHGGSDEADAQLGRLAWEHILEML</sequence>
<dbReference type="GO" id="GO:0006637">
    <property type="term" value="P:acyl-CoA metabolic process"/>
    <property type="evidence" value="ECO:0007669"/>
    <property type="project" value="TreeGrafter"/>
</dbReference>
<name>A0A8G2MSA0_RHILV</name>
<evidence type="ECO:0000259" key="1">
    <source>
        <dbReference type="Pfam" id="PF08840"/>
    </source>
</evidence>
<dbReference type="GO" id="GO:0006631">
    <property type="term" value="P:fatty acid metabolic process"/>
    <property type="evidence" value="ECO:0007669"/>
    <property type="project" value="TreeGrafter"/>
</dbReference>
<dbReference type="Proteomes" id="UP000291866">
    <property type="component" value="Unassembled WGS sequence"/>
</dbReference>
<dbReference type="AlphaFoldDB" id="A0A8G2MSA0"/>
<dbReference type="InterPro" id="IPR014940">
    <property type="entry name" value="BAAT_C"/>
</dbReference>
<dbReference type="PANTHER" id="PTHR10824">
    <property type="entry name" value="ACYL-COENZYME A THIOESTERASE-RELATED"/>
    <property type="match status" value="1"/>
</dbReference>
<accession>A0A8G2MSA0</accession>
<evidence type="ECO:0000313" key="3">
    <source>
        <dbReference type="Proteomes" id="UP000291866"/>
    </source>
</evidence>
<comment type="caution">
    <text evidence="2">The sequence shown here is derived from an EMBL/GenBank/DDBJ whole genome shotgun (WGS) entry which is preliminary data.</text>
</comment>
<dbReference type="RefSeq" id="WP_131600424.1">
    <property type="nucleotide sequence ID" value="NZ_SJLU01000001.1"/>
</dbReference>
<dbReference type="GO" id="GO:0047617">
    <property type="term" value="F:fatty acyl-CoA hydrolase activity"/>
    <property type="evidence" value="ECO:0007669"/>
    <property type="project" value="TreeGrafter"/>
</dbReference>
<dbReference type="InterPro" id="IPR029058">
    <property type="entry name" value="AB_hydrolase_fold"/>
</dbReference>